<feature type="domain" description="Protein kinase" evidence="2">
    <location>
        <begin position="44"/>
        <end position="315"/>
    </location>
</feature>
<proteinExistence type="predicted"/>
<dbReference type="GO" id="GO:0009507">
    <property type="term" value="C:chloroplast"/>
    <property type="evidence" value="ECO:0000318"/>
    <property type="project" value="GO_Central"/>
</dbReference>
<keyword evidence="4" id="KW-1185">Reference proteome</keyword>
<evidence type="ECO:0000256" key="1">
    <source>
        <dbReference type="SAM" id="Phobius"/>
    </source>
</evidence>
<name>A0A2C9UC67_MANES</name>
<dbReference type="InterPro" id="IPR000719">
    <property type="entry name" value="Prot_kinase_dom"/>
</dbReference>
<evidence type="ECO:0000313" key="4">
    <source>
        <dbReference type="Proteomes" id="UP000091857"/>
    </source>
</evidence>
<dbReference type="AlphaFoldDB" id="A0A2C9UC67"/>
<dbReference type="GO" id="GO:0004674">
    <property type="term" value="F:protein serine/threonine kinase activity"/>
    <property type="evidence" value="ECO:0000318"/>
    <property type="project" value="GO_Central"/>
</dbReference>
<accession>A0A2C9UC67</accession>
<dbReference type="EMBL" id="CM004402">
    <property type="protein sequence ID" value="OAY27394.1"/>
    <property type="molecule type" value="Genomic_DNA"/>
</dbReference>
<evidence type="ECO:0000313" key="3">
    <source>
        <dbReference type="EMBL" id="OAY27394.1"/>
    </source>
</evidence>
<organism evidence="3 4">
    <name type="scientific">Manihot esculenta</name>
    <name type="common">Cassava</name>
    <name type="synonym">Jatropha manihot</name>
    <dbReference type="NCBI Taxonomy" id="3983"/>
    <lineage>
        <taxon>Eukaryota</taxon>
        <taxon>Viridiplantae</taxon>
        <taxon>Streptophyta</taxon>
        <taxon>Embryophyta</taxon>
        <taxon>Tracheophyta</taxon>
        <taxon>Spermatophyta</taxon>
        <taxon>Magnoliopsida</taxon>
        <taxon>eudicotyledons</taxon>
        <taxon>Gunneridae</taxon>
        <taxon>Pentapetalae</taxon>
        <taxon>rosids</taxon>
        <taxon>fabids</taxon>
        <taxon>Malpighiales</taxon>
        <taxon>Euphorbiaceae</taxon>
        <taxon>Crotonoideae</taxon>
        <taxon>Manihoteae</taxon>
        <taxon>Manihot</taxon>
    </lineage>
</organism>
<dbReference type="PANTHER" id="PTHR47209">
    <property type="entry name" value="OS06G0639500 PROTEIN"/>
    <property type="match status" value="1"/>
</dbReference>
<dbReference type="STRING" id="3983.A0A2C9UC67"/>
<dbReference type="Gramene" id="Manes.16G122800.1.v8.1">
    <property type="protein sequence ID" value="Manes.16G122800.1.v8.1.CDS"/>
    <property type="gene ID" value="Manes.16G122800.v8.1"/>
</dbReference>
<feature type="transmembrane region" description="Helical" evidence="1">
    <location>
        <begin position="555"/>
        <end position="577"/>
    </location>
</feature>
<dbReference type="PANTHER" id="PTHR47209:SF1">
    <property type="entry name" value="OS06G0639500 PROTEIN"/>
    <property type="match status" value="1"/>
</dbReference>
<dbReference type="Gene3D" id="3.30.200.20">
    <property type="entry name" value="Phosphorylase Kinase, domain 1"/>
    <property type="match status" value="1"/>
</dbReference>
<dbReference type="InterPro" id="IPR011009">
    <property type="entry name" value="Kinase-like_dom_sf"/>
</dbReference>
<dbReference type="Gene3D" id="1.10.510.10">
    <property type="entry name" value="Transferase(Phosphotransferase) domain 1"/>
    <property type="match status" value="1"/>
</dbReference>
<dbReference type="InterPro" id="IPR053293">
    <property type="entry name" value="OCM_Kinase"/>
</dbReference>
<keyword evidence="1" id="KW-1133">Transmembrane helix</keyword>
<reference evidence="4" key="1">
    <citation type="journal article" date="2016" name="Nat. Biotechnol.">
        <title>Sequencing wild and cultivated cassava and related species reveals extensive interspecific hybridization and genetic diversity.</title>
        <authorList>
            <person name="Bredeson J.V."/>
            <person name="Lyons J.B."/>
            <person name="Prochnik S.E."/>
            <person name="Wu G.A."/>
            <person name="Ha C.M."/>
            <person name="Edsinger-Gonzales E."/>
            <person name="Grimwood J."/>
            <person name="Schmutz J."/>
            <person name="Rabbi I.Y."/>
            <person name="Egesi C."/>
            <person name="Nauluvula P."/>
            <person name="Lebot V."/>
            <person name="Ndunguru J."/>
            <person name="Mkamilo G."/>
            <person name="Bart R.S."/>
            <person name="Setter T.L."/>
            <person name="Gleadow R.M."/>
            <person name="Kulakow P."/>
            <person name="Ferguson M.E."/>
            <person name="Rounsley S."/>
            <person name="Rokhsar D.S."/>
        </authorList>
    </citation>
    <scope>NUCLEOTIDE SEQUENCE [LARGE SCALE GENOMIC DNA]</scope>
    <source>
        <strain evidence="4">cv. AM560-2</strain>
    </source>
</reference>
<dbReference type="GO" id="GO:0045036">
    <property type="term" value="P:protein targeting to chloroplast"/>
    <property type="evidence" value="ECO:0000318"/>
    <property type="project" value="GO_Central"/>
</dbReference>
<sequence>MAGKFVPAQPPTFEFNLFGGDLENHRTIEASSRHSTPWIDPANLKFRQRIGRGPFGDVWLATYHQSTEDYDEYHEVAVKILYPVKMDHEKVLLDKFDDLFLKCRGIEGVCLLYGISIITSKLCIVMKFYEGSIDDKMALLKGGKLSLADVLRHGIQLAQGILELHAKEVLVFNLKPSNFLLDENDQVILGEVGIPYLLLGIPLPSSDVSRRLGTPNYMAPEQWQPEVRGPLSLEVDSWGFACSIGEMLTGVRPWCGRTIEEIYDSVVIKQEKPHLPDGLPPPVENVLRCCFDYDFRNRPLMIDILRVFKSSHNAIYGDGGCTGLGSGTTSNKSSGSGYSKWFLLKDHLLVGDTVRSRKPPNARKSENMDVPEAVVVSLEHDADQDGSASVRIHGIDDPLIVPISALERITFGFAAGDWVLLKEEEQKHSPIGILHSINRDGSVAVGFIGVETFWKGNSSELQISESYCVGQFVTLKANVLSPRFEWPRKRGEAWATGKIWQILPNGCLIIKFPGRLTFGEECSSFLADPAEVEAVSFRTCPGVVKKYQHLEDFHWAVRPLVIALGLFTAMKVGLFAGKKMVVSKGKKLQNSMLLMDGENVDGRCSGDSASPAWFSGTCGKNPWC</sequence>
<dbReference type="GO" id="GO:0005524">
    <property type="term" value="F:ATP binding"/>
    <property type="evidence" value="ECO:0007669"/>
    <property type="project" value="InterPro"/>
</dbReference>
<gene>
    <name evidence="3" type="ORF">MANES_16G122800v8</name>
</gene>
<keyword evidence="1" id="KW-0812">Transmembrane</keyword>
<dbReference type="OMA" id="WCGRTIE"/>
<dbReference type="SUPFAM" id="SSF56112">
    <property type="entry name" value="Protein kinase-like (PK-like)"/>
    <property type="match status" value="1"/>
</dbReference>
<evidence type="ECO:0000259" key="2">
    <source>
        <dbReference type="PROSITE" id="PS50011"/>
    </source>
</evidence>
<comment type="caution">
    <text evidence="3">The sequence shown here is derived from an EMBL/GenBank/DDBJ whole genome shotgun (WGS) entry which is preliminary data.</text>
</comment>
<protein>
    <recommendedName>
        <fullName evidence="2">Protein kinase domain-containing protein</fullName>
    </recommendedName>
</protein>
<dbReference type="PROSITE" id="PS50011">
    <property type="entry name" value="PROTEIN_KINASE_DOM"/>
    <property type="match status" value="1"/>
</dbReference>
<dbReference type="Pfam" id="PF07714">
    <property type="entry name" value="PK_Tyr_Ser-Thr"/>
    <property type="match status" value="1"/>
</dbReference>
<keyword evidence="1" id="KW-0472">Membrane</keyword>
<dbReference type="Proteomes" id="UP000091857">
    <property type="component" value="Chromosome 16"/>
</dbReference>
<dbReference type="InterPro" id="IPR001245">
    <property type="entry name" value="Ser-Thr/Tyr_kinase_cat_dom"/>
</dbReference>